<dbReference type="Pfam" id="PF00549">
    <property type="entry name" value="Ligase_CoA"/>
    <property type="match status" value="1"/>
</dbReference>
<evidence type="ECO:0000256" key="6">
    <source>
        <dbReference type="ARBA" id="ARBA00022989"/>
    </source>
</evidence>
<keyword evidence="15" id="KW-1185">Reference proteome</keyword>
<comment type="similarity">
    <text evidence="2">Belongs to the monovalent cation:proton antiporter 1 (CPA1) transporter (TC 2.A.36) family.</text>
</comment>
<proteinExistence type="inferred from homology"/>
<dbReference type="PRINTS" id="PR01798">
    <property type="entry name" value="SCOASYNTHASE"/>
</dbReference>
<dbReference type="InterPro" id="IPR036291">
    <property type="entry name" value="NAD(P)-bd_dom_sf"/>
</dbReference>
<comment type="pathway">
    <text evidence="8">Carbohydrate metabolism; tricarboxylic acid cycle; succinate from succinyl-CoA (ligase route): step 1/1.</text>
</comment>
<keyword evidence="4 12" id="KW-0812">Transmembrane</keyword>
<evidence type="ECO:0000256" key="9">
    <source>
        <dbReference type="PIRSR" id="PIRSR001553-1"/>
    </source>
</evidence>
<evidence type="ECO:0000313" key="14">
    <source>
        <dbReference type="Ensembl" id="ENSGMOP00000036079.1"/>
    </source>
</evidence>
<feature type="transmembrane region" description="Helical" evidence="12">
    <location>
        <begin position="105"/>
        <end position="126"/>
    </location>
</feature>
<sequence length="860" mass="90663">MEEDQNKTATPEHSPVHSSVPSPAASPLPNPIPDRIVLPSTNNVEHLNVNQIQVVVRRSSTPNVTEETTYFLPRNAVVDAGTNTDPPVVCCPLLRKVCPCPPRGLLASLITKVILAAVLFGVVWAITEKECLPGGNLFGITVLFICAVTAGKLVGLIRLPGLPPFPPLLGMLLMGFTLRNIPVVTDAVYIDFKWSASLRNIALAVILARAGLGLDPSALQKLKSVCLRLACGPCILEACTVAVVSHFLMGLPWVWGFILGFVLGAVSPAVVVPSMLGLQKDGYGLEQGIPTLLMAAGSFDDILAITGFTTCLGMAFATGSTWYNLLRGVLEVGGGMLAGILLGFLIQYFPSVDQKHLVMKRSFLVLGLSVFSVFGSGVAGFPGSGGLCTLVLAFLAGLGWGKDKIHVEEVVGTAWDVFQPLLFGLIGAEIRISQLEAHTVGLGIASLLIALVVRVLFTYVCVLFADFNTKEKLFIALAWMPKATVQAAIGSTALDMARIKGDPVLERYGMDVLTVAVLAILLTAPVGALAIGLAGPRLLQKPSSPSWVQQSGVRSCYTASRQNLYISKDTKVICQGFTGKQGTFHSQQSLDYGSQLVGGVSPGKGGKSHLGLPVFNSVKEAREGTGAHATVIYVPPPFAAAAIIEAIDAEMPLVVCITEGIPQQDMVRVKHRLMRQGTTRLIGPNCPGVINPGECKIGIMPGHIHKKGRIGIVSRSGTLTYEAVHQTTQVGLGQSLCIGIGGDPFNGTDFIDCLEVFLRDPKTEGIILIGEIGGDAEEKAADYLKQHNSGASAKPVVSFIAGLTAPPGRRMGHAGAIIAGGKGGAMEKIAALQAAGVAVSMSPAQLGSTMFKEFEKRKML</sequence>
<reference evidence="14" key="2">
    <citation type="submission" date="2025-09" db="UniProtKB">
        <authorList>
            <consortium name="Ensembl"/>
        </authorList>
    </citation>
    <scope>IDENTIFICATION</scope>
</reference>
<gene>
    <name evidence="14" type="primary">suclg1</name>
    <name evidence="8" type="synonym">SUCLG1</name>
</gene>
<evidence type="ECO:0000313" key="15">
    <source>
        <dbReference type="Proteomes" id="UP000694546"/>
    </source>
</evidence>
<dbReference type="GO" id="GO:0004776">
    <property type="term" value="F:succinate-CoA ligase (GDP-forming) activity"/>
    <property type="evidence" value="ECO:0007669"/>
    <property type="project" value="UniProtKB-EC"/>
</dbReference>
<accession>A0A8C5FH26</accession>
<keyword evidence="8 10" id="KW-0436">Ligase</keyword>
<dbReference type="InterPro" id="IPR033847">
    <property type="entry name" value="Citrt_syn/SCS-alpha_CS"/>
</dbReference>
<dbReference type="InterPro" id="IPR003781">
    <property type="entry name" value="CoA-bd"/>
</dbReference>
<dbReference type="EC" id="6.2.1.4" evidence="8"/>
<dbReference type="GO" id="GO:0005739">
    <property type="term" value="C:mitochondrion"/>
    <property type="evidence" value="ECO:0007669"/>
    <property type="project" value="UniProtKB-SubCell"/>
</dbReference>
<dbReference type="Proteomes" id="UP000694546">
    <property type="component" value="Chromosome 3"/>
</dbReference>
<comment type="function">
    <text evidence="8">Succinyl-CoA synthetase functions in the citric acid cycle (TCA), coupling the hydrolysis of succinyl-CoA to the synthesis of either ATP or GTP and thus represents the only step of substrate-level phosphorylation in the TCA. The alpha subunit of the enzyme binds the substrates coenzyme A and phosphate, while succinate binding and specificity for either ATP or GTP is provided by different beta subunits.</text>
</comment>
<keyword evidence="6 12" id="KW-1133">Transmembrane helix</keyword>
<evidence type="ECO:0000256" key="4">
    <source>
        <dbReference type="ARBA" id="ARBA00022692"/>
    </source>
</evidence>
<organism evidence="14 15">
    <name type="scientific">Gadus morhua</name>
    <name type="common">Atlantic cod</name>
    <dbReference type="NCBI Taxonomy" id="8049"/>
    <lineage>
        <taxon>Eukaryota</taxon>
        <taxon>Metazoa</taxon>
        <taxon>Chordata</taxon>
        <taxon>Craniata</taxon>
        <taxon>Vertebrata</taxon>
        <taxon>Euteleostomi</taxon>
        <taxon>Actinopterygii</taxon>
        <taxon>Neopterygii</taxon>
        <taxon>Teleostei</taxon>
        <taxon>Neoteleostei</taxon>
        <taxon>Acanthomorphata</taxon>
        <taxon>Zeiogadaria</taxon>
        <taxon>Gadariae</taxon>
        <taxon>Gadiformes</taxon>
        <taxon>Gadoidei</taxon>
        <taxon>Gadidae</taxon>
        <taxon>Gadus</taxon>
    </lineage>
</organism>
<dbReference type="SUPFAM" id="SSF51735">
    <property type="entry name" value="NAD(P)-binding Rossmann-fold domains"/>
    <property type="match status" value="1"/>
</dbReference>
<comment type="similarity">
    <text evidence="8 10">Belongs to the succinate/malate CoA ligase alpha subunit family.</text>
</comment>
<dbReference type="UniPathway" id="UPA00223">
    <property type="reaction ID" value="UER00999"/>
</dbReference>
<dbReference type="InterPro" id="IPR016102">
    <property type="entry name" value="Succinyl-CoA_synth-like"/>
</dbReference>
<keyword evidence="5 8" id="KW-0547">Nucleotide-binding</keyword>
<dbReference type="InterPro" id="IPR017440">
    <property type="entry name" value="Cit_synth/succinyl-CoA_lig_AS"/>
</dbReference>
<comment type="subcellular location">
    <subcellularLocation>
        <location evidence="1">Membrane</location>
        <topology evidence="1">Multi-pass membrane protein</topology>
    </subcellularLocation>
    <subcellularLocation>
        <location evidence="8">Mitochondrion</location>
    </subcellularLocation>
</comment>
<dbReference type="GO" id="GO:0006099">
    <property type="term" value="P:tricarboxylic acid cycle"/>
    <property type="evidence" value="ECO:0007669"/>
    <property type="project" value="UniProtKB-UniRule"/>
</dbReference>
<feature type="binding site" evidence="8">
    <location>
        <position position="604"/>
    </location>
    <ligand>
        <name>CoA</name>
        <dbReference type="ChEBI" id="CHEBI:57287"/>
    </ligand>
</feature>
<dbReference type="GO" id="GO:0009361">
    <property type="term" value="C:succinate-CoA ligase complex (ADP-forming)"/>
    <property type="evidence" value="ECO:0007669"/>
    <property type="project" value="TreeGrafter"/>
</dbReference>
<evidence type="ECO:0000256" key="12">
    <source>
        <dbReference type="SAM" id="Phobius"/>
    </source>
</evidence>
<dbReference type="InterPro" id="IPR005811">
    <property type="entry name" value="SUCC_ACL_C"/>
</dbReference>
<evidence type="ECO:0000256" key="7">
    <source>
        <dbReference type="ARBA" id="ARBA00023136"/>
    </source>
</evidence>
<feature type="binding site" evidence="8">
    <location>
        <begin position="578"/>
        <end position="581"/>
    </location>
    <ligand>
        <name>CoA</name>
        <dbReference type="ChEBI" id="CHEBI:57287"/>
    </ligand>
</feature>
<dbReference type="SUPFAM" id="SSF52210">
    <property type="entry name" value="Succinyl-CoA synthetase domains"/>
    <property type="match status" value="1"/>
</dbReference>
<feature type="domain" description="CoA-binding" evidence="13">
    <location>
        <begin position="565"/>
        <end position="661"/>
    </location>
</feature>
<feature type="binding site" evidence="8">
    <location>
        <begin position="657"/>
        <end position="659"/>
    </location>
    <ligand>
        <name>CoA</name>
        <dbReference type="ChEBI" id="CHEBI:57287"/>
    </ligand>
</feature>
<feature type="transmembrane region" description="Helical" evidence="12">
    <location>
        <begin position="299"/>
        <end position="323"/>
    </location>
</feature>
<dbReference type="GO" id="GO:0000166">
    <property type="term" value="F:nucleotide binding"/>
    <property type="evidence" value="ECO:0007669"/>
    <property type="project" value="UniProtKB-KW"/>
</dbReference>
<feature type="transmembrane region" description="Helical" evidence="12">
    <location>
        <begin position="169"/>
        <end position="190"/>
    </location>
</feature>
<keyword evidence="7 12" id="KW-0472">Membrane</keyword>
<evidence type="ECO:0000256" key="3">
    <source>
        <dbReference type="ARBA" id="ARBA00022532"/>
    </source>
</evidence>
<feature type="transmembrane region" description="Helical" evidence="12">
    <location>
        <begin position="440"/>
        <end position="465"/>
    </location>
</feature>
<dbReference type="EC" id="6.2.1.5" evidence="8"/>
<dbReference type="GeneTree" id="ENSGT00390000013285"/>
<keyword evidence="3 8" id="KW-0816">Tricarboxylic acid cycle</keyword>
<feature type="transmembrane region" description="Helical" evidence="12">
    <location>
        <begin position="329"/>
        <end position="350"/>
    </location>
</feature>
<dbReference type="PROSITE" id="PS01216">
    <property type="entry name" value="SUCCINYL_COA_LIG_1"/>
    <property type="match status" value="1"/>
</dbReference>
<feature type="active site" description="Tele-phosphohistidine intermediate" evidence="8 9">
    <location>
        <position position="813"/>
    </location>
</feature>
<dbReference type="Ensembl" id="ENSGMOT00000031727.1">
    <property type="protein sequence ID" value="ENSGMOP00000036079.1"/>
    <property type="gene ID" value="ENSGMOG00000009344.2"/>
</dbReference>
<evidence type="ECO:0000256" key="8">
    <source>
        <dbReference type="HAMAP-Rule" id="MF_03222"/>
    </source>
</evidence>
<dbReference type="AlphaFoldDB" id="A0A8C5FH26"/>
<dbReference type="Pfam" id="PF02629">
    <property type="entry name" value="CoA_binding"/>
    <property type="match status" value="1"/>
</dbReference>
<dbReference type="GO" id="GO:0004775">
    <property type="term" value="F:succinate-CoA ligase (ADP-forming) activity"/>
    <property type="evidence" value="ECO:0007669"/>
    <property type="project" value="UniProtKB-UniRule"/>
</dbReference>
<dbReference type="NCBIfam" id="NF004230">
    <property type="entry name" value="PRK05678.1"/>
    <property type="match status" value="1"/>
</dbReference>
<dbReference type="InterPro" id="IPR005810">
    <property type="entry name" value="CoA_lig_alpha"/>
</dbReference>
<evidence type="ECO:0000256" key="2">
    <source>
        <dbReference type="ARBA" id="ARBA00007367"/>
    </source>
</evidence>
<keyword evidence="8" id="KW-0496">Mitochondrion</keyword>
<dbReference type="InterPro" id="IPR051843">
    <property type="entry name" value="CPA1_transporter"/>
</dbReference>
<reference evidence="14" key="1">
    <citation type="submission" date="2025-08" db="UniProtKB">
        <authorList>
            <consortium name="Ensembl"/>
        </authorList>
    </citation>
    <scope>IDENTIFICATION</scope>
</reference>
<dbReference type="Gene3D" id="3.40.50.720">
    <property type="entry name" value="NAD(P)-binding Rossmann-like Domain"/>
    <property type="match status" value="1"/>
</dbReference>
<dbReference type="Pfam" id="PF00999">
    <property type="entry name" value="Na_H_Exchanger"/>
    <property type="match status" value="1"/>
</dbReference>
<evidence type="ECO:0000256" key="10">
    <source>
        <dbReference type="RuleBase" id="RU000677"/>
    </source>
</evidence>
<dbReference type="GO" id="GO:0045244">
    <property type="term" value="C:succinate-CoA ligase complex (GDP-forming)"/>
    <property type="evidence" value="ECO:0007669"/>
    <property type="project" value="UniProtKB-ARBA"/>
</dbReference>
<dbReference type="Gene3D" id="3.40.50.261">
    <property type="entry name" value="Succinyl-CoA synthetase domains"/>
    <property type="match status" value="1"/>
</dbReference>
<dbReference type="PANTHER" id="PTHR31102:SF23">
    <property type="entry name" value="SI:DKEY-162B23.4"/>
    <property type="match status" value="1"/>
</dbReference>
<evidence type="ECO:0000256" key="1">
    <source>
        <dbReference type="ARBA" id="ARBA00004141"/>
    </source>
</evidence>
<evidence type="ECO:0000256" key="5">
    <source>
        <dbReference type="ARBA" id="ARBA00022741"/>
    </source>
</evidence>
<dbReference type="PANTHER" id="PTHR31102">
    <property type="match status" value="1"/>
</dbReference>
<feature type="transmembrane region" description="Helical" evidence="12">
    <location>
        <begin position="512"/>
        <end position="534"/>
    </location>
</feature>
<feature type="transmembrane region" description="Helical" evidence="12">
    <location>
        <begin position="362"/>
        <end position="395"/>
    </location>
</feature>
<dbReference type="HAMAP" id="MF_01988">
    <property type="entry name" value="Succ_CoA_alpha"/>
    <property type="match status" value="1"/>
</dbReference>
<feature type="compositionally biased region" description="Low complexity" evidence="11">
    <location>
        <begin position="11"/>
        <end position="23"/>
    </location>
</feature>
<protein>
    <recommendedName>
        <fullName evidence="8">Succinate--CoA ligase [ADP/GDP-forming] subunit alpha, mitochondrial</fullName>
        <ecNumber evidence="8">6.2.1.4</ecNumber>
        <ecNumber evidence="8">6.2.1.5</ecNumber>
    </recommendedName>
    <alternativeName>
        <fullName evidence="8">Succinyl-CoA synthetase subunit alpha</fullName>
        <shortName evidence="8">SCS-alpha</shortName>
    </alternativeName>
</protein>
<dbReference type="InterPro" id="IPR006153">
    <property type="entry name" value="Cation/H_exchanger_TM"/>
</dbReference>
<comment type="catalytic activity">
    <reaction evidence="8">
        <text>succinate + ATP + CoA = succinyl-CoA + ADP + phosphate</text>
        <dbReference type="Rhea" id="RHEA:17661"/>
        <dbReference type="ChEBI" id="CHEBI:30031"/>
        <dbReference type="ChEBI" id="CHEBI:30616"/>
        <dbReference type="ChEBI" id="CHEBI:43474"/>
        <dbReference type="ChEBI" id="CHEBI:57287"/>
        <dbReference type="ChEBI" id="CHEBI:57292"/>
        <dbReference type="ChEBI" id="CHEBI:456216"/>
        <dbReference type="EC" id="6.2.1.5"/>
    </reaction>
</comment>
<feature type="transmembrane region" description="Helical" evidence="12">
    <location>
        <begin position="138"/>
        <end position="157"/>
    </location>
</feature>
<comment type="catalytic activity">
    <reaction evidence="8">
        <text>GTP + succinate + CoA = succinyl-CoA + GDP + phosphate</text>
        <dbReference type="Rhea" id="RHEA:22120"/>
        <dbReference type="ChEBI" id="CHEBI:30031"/>
        <dbReference type="ChEBI" id="CHEBI:37565"/>
        <dbReference type="ChEBI" id="CHEBI:43474"/>
        <dbReference type="ChEBI" id="CHEBI:57287"/>
        <dbReference type="ChEBI" id="CHEBI:57292"/>
        <dbReference type="ChEBI" id="CHEBI:58189"/>
        <dbReference type="EC" id="6.2.1.4"/>
    </reaction>
</comment>
<evidence type="ECO:0000259" key="13">
    <source>
        <dbReference type="SMART" id="SM00881"/>
    </source>
</evidence>
<name>A0A8C5FH26_GADMO</name>
<feature type="region of interest" description="Disordered" evidence="11">
    <location>
        <begin position="1"/>
        <end position="34"/>
    </location>
</feature>
<comment type="subunit">
    <text evidence="8">Heterodimer of an alpha and a beta subunit. Different beta subunits determine nucleotide specificity. Together with the ATP-specific beta subunit SUCLA2, forms an ADP-forming succinyl-CoA synthetase (A-SCS). Together with the GTP-specific beta subunit SUCLG2 forms a GDP-forming succinyl-CoA synthetase (G-SCS).</text>
</comment>
<evidence type="ECO:0000256" key="11">
    <source>
        <dbReference type="SAM" id="MobiDB-lite"/>
    </source>
</evidence>
<dbReference type="NCBIfam" id="TIGR01019">
    <property type="entry name" value="sucCoAalpha"/>
    <property type="match status" value="1"/>
</dbReference>
<dbReference type="SMART" id="SM00881">
    <property type="entry name" value="CoA_binding"/>
    <property type="match status" value="1"/>
</dbReference>
<feature type="transmembrane region" description="Helical" evidence="12">
    <location>
        <begin position="254"/>
        <end position="278"/>
    </location>
</feature>
<feature type="binding site" evidence="8">
    <location>
        <position position="721"/>
    </location>
    <ligand>
        <name>substrate</name>
        <note>ligand shared with subunit beta</note>
    </ligand>
</feature>
<dbReference type="PROSITE" id="PS00399">
    <property type="entry name" value="SUCCINYL_COA_LIG_2"/>
    <property type="match status" value="1"/>
</dbReference>